<evidence type="ECO:0000313" key="4">
    <source>
        <dbReference type="Proteomes" id="UP000305196"/>
    </source>
</evidence>
<proteinExistence type="predicted"/>
<dbReference type="VEuPathDB" id="PlasmoDB:PVW1_020009400"/>
<dbReference type="AlphaFoldDB" id="A0A1G4H6V0"/>
<keyword evidence="2" id="KW-0812">Transmembrane</keyword>
<gene>
    <name evidence="3" type="ORF">PVC01_020006600</name>
</gene>
<dbReference type="VEuPathDB" id="PlasmoDB:PVP01_0201800"/>
<dbReference type="EMBL" id="LT615257">
    <property type="protein sequence ID" value="SCO70563.1"/>
    <property type="molecule type" value="Genomic_DNA"/>
</dbReference>
<feature type="region of interest" description="Disordered" evidence="1">
    <location>
        <begin position="343"/>
        <end position="399"/>
    </location>
</feature>
<protein>
    <submittedName>
        <fullName evidence="3">VIR protein</fullName>
    </submittedName>
</protein>
<evidence type="ECO:0000313" key="3">
    <source>
        <dbReference type="EMBL" id="SCO70563.1"/>
    </source>
</evidence>
<evidence type="ECO:0000256" key="2">
    <source>
        <dbReference type="SAM" id="Phobius"/>
    </source>
</evidence>
<organism evidence="3 4">
    <name type="scientific">Plasmodium vivax</name>
    <name type="common">malaria parasite P. vivax</name>
    <dbReference type="NCBI Taxonomy" id="5855"/>
    <lineage>
        <taxon>Eukaryota</taxon>
        <taxon>Sar</taxon>
        <taxon>Alveolata</taxon>
        <taxon>Apicomplexa</taxon>
        <taxon>Aconoidasida</taxon>
        <taxon>Haemosporida</taxon>
        <taxon>Plasmodiidae</taxon>
        <taxon>Plasmodium</taxon>
        <taxon>Plasmodium (Plasmodium)</taxon>
    </lineage>
</organism>
<accession>A0A1G4H6V0</accession>
<evidence type="ECO:0000256" key="1">
    <source>
        <dbReference type="SAM" id="MobiDB-lite"/>
    </source>
</evidence>
<sequence length="399" mass="46927">MSTNKLQKIREELKHEYENLMANWPNYTENYNLDEKYKSNYQLICNQLRKVKGADDRDLKLCPTFFGFLENINRRGEDLFKNHGIWSDFIEWSYQKQTDPDVFTNWNLEKFVTSIEYLINKNVTPILGNAEVLNKSNERLRNVMKLHYLLENIGDIKKKIEANHEYDYPSYCHFINDCLDIYKVYSSEVCSAHWPAETRPNNICKLFQDFADRYRNELYPTIRHRQNLIEKYGEGIFEQRLQCKMHQREYGSRPIESFFAKPKPGVISSFNNYLTISFSVLGSLMFFFILYKLTPIKSLFGSEKEERRRRWRDSPADHRGPYGANYREQFGSEFGTDFGSESVSDFTTESGTDYGSESVSDFRTESGTDYGSESVSDFRTESGTLYGGDFEDDRSSRMS</sequence>
<keyword evidence="2" id="KW-0472">Membrane</keyword>
<dbReference type="VEuPathDB" id="PlasmoDB:PVPAM_020009300"/>
<dbReference type="Proteomes" id="UP000305196">
    <property type="component" value="Chromosome 2"/>
</dbReference>
<feature type="compositionally biased region" description="Polar residues" evidence="1">
    <location>
        <begin position="367"/>
        <end position="383"/>
    </location>
</feature>
<keyword evidence="2" id="KW-1133">Transmembrane helix</keyword>
<feature type="compositionally biased region" description="Polar residues" evidence="1">
    <location>
        <begin position="343"/>
        <end position="359"/>
    </location>
</feature>
<dbReference type="VEuPathDB" id="PlasmoDB:PVX_096985"/>
<name>A0A1G4H6V0_PLAVI</name>
<feature type="transmembrane region" description="Helical" evidence="2">
    <location>
        <begin position="273"/>
        <end position="291"/>
    </location>
</feature>
<reference evidence="3 4" key="1">
    <citation type="submission" date="2016-07" db="EMBL/GenBank/DDBJ databases">
        <authorList>
            <consortium name="Pathogen Informatics"/>
        </authorList>
    </citation>
    <scope>NUCLEOTIDE SEQUENCE [LARGE SCALE GENOMIC DNA]</scope>
</reference>